<feature type="transmembrane region" description="Helical" evidence="1">
    <location>
        <begin position="296"/>
        <end position="320"/>
    </location>
</feature>
<dbReference type="EMBL" id="MPUH01001349">
    <property type="protein sequence ID" value="OMJ68327.1"/>
    <property type="molecule type" value="Genomic_DNA"/>
</dbReference>
<proteinExistence type="predicted"/>
<dbReference type="GO" id="GO:0016020">
    <property type="term" value="C:membrane"/>
    <property type="evidence" value="ECO:0007669"/>
    <property type="project" value="InterPro"/>
</dbReference>
<dbReference type="InterPro" id="IPR015449">
    <property type="entry name" value="K_chnl_Ca-activ_SK"/>
</dbReference>
<feature type="transmembrane region" description="Helical" evidence="1">
    <location>
        <begin position="267"/>
        <end position="284"/>
    </location>
</feature>
<keyword evidence="1" id="KW-0812">Transmembrane</keyword>
<evidence type="ECO:0000259" key="2">
    <source>
        <dbReference type="Pfam" id="PF07885"/>
    </source>
</evidence>
<dbReference type="Proteomes" id="UP000187209">
    <property type="component" value="Unassembled WGS sequence"/>
</dbReference>
<keyword evidence="1" id="KW-0472">Membrane</keyword>
<feature type="transmembrane region" description="Helical" evidence="1">
    <location>
        <begin position="34"/>
        <end position="52"/>
    </location>
</feature>
<comment type="caution">
    <text evidence="3">The sequence shown here is derived from an EMBL/GenBank/DDBJ whole genome shotgun (WGS) entry which is preliminary data.</text>
</comment>
<dbReference type="SUPFAM" id="SSF81324">
    <property type="entry name" value="Voltage-gated potassium channels"/>
    <property type="match status" value="1"/>
</dbReference>
<organism evidence="3 4">
    <name type="scientific">Stentor coeruleus</name>
    <dbReference type="NCBI Taxonomy" id="5963"/>
    <lineage>
        <taxon>Eukaryota</taxon>
        <taxon>Sar</taxon>
        <taxon>Alveolata</taxon>
        <taxon>Ciliophora</taxon>
        <taxon>Postciliodesmatophora</taxon>
        <taxon>Heterotrichea</taxon>
        <taxon>Heterotrichida</taxon>
        <taxon>Stentoridae</taxon>
        <taxon>Stentor</taxon>
    </lineage>
</organism>
<gene>
    <name evidence="3" type="ORF">SteCoe_34262</name>
</gene>
<dbReference type="PANTHER" id="PTHR10153">
    <property type="entry name" value="SMALL CONDUCTANCE CALCIUM-ACTIVATED POTASSIUM CHANNEL"/>
    <property type="match status" value="1"/>
</dbReference>
<evidence type="ECO:0000313" key="4">
    <source>
        <dbReference type="Proteomes" id="UP000187209"/>
    </source>
</evidence>
<keyword evidence="4" id="KW-1185">Reference proteome</keyword>
<dbReference type="GO" id="GO:0016286">
    <property type="term" value="F:small conductance calcium-activated potassium channel activity"/>
    <property type="evidence" value="ECO:0007669"/>
    <property type="project" value="InterPro"/>
</dbReference>
<accession>A0A1R2AV01</accession>
<feature type="transmembrane region" description="Helical" evidence="1">
    <location>
        <begin position="179"/>
        <end position="199"/>
    </location>
</feature>
<name>A0A1R2AV01_9CILI</name>
<feature type="transmembrane region" description="Helical" evidence="1">
    <location>
        <begin position="232"/>
        <end position="255"/>
    </location>
</feature>
<evidence type="ECO:0000313" key="3">
    <source>
        <dbReference type="EMBL" id="OMJ68327.1"/>
    </source>
</evidence>
<evidence type="ECO:0000256" key="1">
    <source>
        <dbReference type="SAM" id="Phobius"/>
    </source>
</evidence>
<sequence length="418" mass="48322">MDDRRKPLLGRRQEAHKQPSEITKSKVLFDRWRFYRILAALVGSFSIVPGIIDYEFRYNDDRRLVCQQNSEFTMMPRILMLIFSYTAILLLIPYRIAYLEWRTHKPRTYAELPAQKKIPLHEVIQNRKKPELWEYFGGDTIPSIILYQILPYPGLELELSTTHYDGYTEQSVCYYLAEVLYVISFMRVLVLALAIFYFGKYSNQVSLRQCEKFGVTPGVGFSFKCYLNERPMFMVICFLLLPCVIIFGIAVHVFERPLHRDGQDYDYFFNCMWNVFITMSTVGYGEQVPLTIGGRISLALSAFAGGIVLSMTFVAIGGYLNLSSDQSAALDEIDLKFAAAQAIHGAYKFASLEKKSYWDYVRLRQKINAFKDIRLQGAEEDGGDTPESLEERIRHLNTKIMDLRQSVFSLQGKTINLK</sequence>
<dbReference type="InterPro" id="IPR013099">
    <property type="entry name" value="K_chnl_dom"/>
</dbReference>
<dbReference type="Pfam" id="PF07885">
    <property type="entry name" value="Ion_trans_2"/>
    <property type="match status" value="1"/>
</dbReference>
<dbReference type="OrthoDB" id="433309at2759"/>
<dbReference type="Gene3D" id="1.10.287.70">
    <property type="match status" value="1"/>
</dbReference>
<keyword evidence="1" id="KW-1133">Transmembrane helix</keyword>
<feature type="transmembrane region" description="Helical" evidence="1">
    <location>
        <begin position="78"/>
        <end position="97"/>
    </location>
</feature>
<reference evidence="3 4" key="1">
    <citation type="submission" date="2016-11" db="EMBL/GenBank/DDBJ databases">
        <title>The macronuclear genome of Stentor coeruleus: a giant cell with tiny introns.</title>
        <authorList>
            <person name="Slabodnick M."/>
            <person name="Ruby J.G."/>
            <person name="Reiff S.B."/>
            <person name="Swart E.C."/>
            <person name="Gosai S."/>
            <person name="Prabakaran S."/>
            <person name="Witkowska E."/>
            <person name="Larue G.E."/>
            <person name="Fisher S."/>
            <person name="Freeman R.M."/>
            <person name="Gunawardena J."/>
            <person name="Chu W."/>
            <person name="Stover N.A."/>
            <person name="Gregory B.D."/>
            <person name="Nowacki M."/>
            <person name="Derisi J."/>
            <person name="Roy S.W."/>
            <person name="Marshall W.F."/>
            <person name="Sood P."/>
        </authorList>
    </citation>
    <scope>NUCLEOTIDE SEQUENCE [LARGE SCALE GENOMIC DNA]</scope>
    <source>
        <strain evidence="3">WM001</strain>
    </source>
</reference>
<protein>
    <recommendedName>
        <fullName evidence="2">Potassium channel domain-containing protein</fullName>
    </recommendedName>
</protein>
<dbReference type="AlphaFoldDB" id="A0A1R2AV01"/>
<feature type="domain" description="Potassium channel" evidence="2">
    <location>
        <begin position="243"/>
        <end position="319"/>
    </location>
</feature>